<keyword evidence="5" id="KW-1185">Reference proteome</keyword>
<dbReference type="EMBL" id="JACSQY010000017">
    <property type="protein sequence ID" value="MBD7909668.1"/>
    <property type="molecule type" value="Genomic_DNA"/>
</dbReference>
<dbReference type="Proteomes" id="UP000659496">
    <property type="component" value="Unassembled WGS sequence"/>
</dbReference>
<dbReference type="RefSeq" id="WP_191692124.1">
    <property type="nucleotide sequence ID" value="NZ_JACSQY010000017.1"/>
</dbReference>
<proteinExistence type="predicted"/>
<reference evidence="4 5" key="1">
    <citation type="submission" date="2020-08" db="EMBL/GenBank/DDBJ databases">
        <title>A Genomic Blueprint of the Chicken Gut Microbiome.</title>
        <authorList>
            <person name="Gilroy R."/>
            <person name="Ravi A."/>
            <person name="Getino M."/>
            <person name="Pursley I."/>
            <person name="Horton D.L."/>
            <person name="Alikhan N.-F."/>
            <person name="Baker D."/>
            <person name="Gharbi K."/>
            <person name="Hall N."/>
            <person name="Watson M."/>
            <person name="Adriaenssens E.M."/>
            <person name="Foster-Nyarko E."/>
            <person name="Jarju S."/>
            <person name="Secka A."/>
            <person name="Antonio M."/>
            <person name="Oren A."/>
            <person name="Chaudhuri R."/>
            <person name="La Ragione R.M."/>
            <person name="Hildebrand F."/>
            <person name="Pallen M.J."/>
        </authorList>
    </citation>
    <scope>NUCLEOTIDE SEQUENCE [LARGE SCALE GENOMIC DNA]</scope>
    <source>
        <strain evidence="4 5">Sa3CUA8</strain>
    </source>
</reference>
<keyword evidence="2" id="KW-0012">Acyltransferase</keyword>
<evidence type="ECO:0000313" key="4">
    <source>
        <dbReference type="EMBL" id="MBD7909668.1"/>
    </source>
</evidence>
<evidence type="ECO:0000256" key="2">
    <source>
        <dbReference type="ARBA" id="ARBA00023315"/>
    </source>
</evidence>
<dbReference type="PROSITE" id="PS51186">
    <property type="entry name" value="GNAT"/>
    <property type="match status" value="1"/>
</dbReference>
<dbReference type="PANTHER" id="PTHR43420">
    <property type="entry name" value="ACETYLTRANSFERASE"/>
    <property type="match status" value="1"/>
</dbReference>
<gene>
    <name evidence="4" type="ORF">H9659_15125</name>
</gene>
<dbReference type="InterPro" id="IPR050680">
    <property type="entry name" value="YpeA/RimI_acetyltransf"/>
</dbReference>
<sequence>MIRRLVATDAENYLALRLEALQNSPESFSSTYEEEKDQPVDKYRKRFESQESFTFGAFENRKLIGMITLVKEQRVKLRHRTSIVAMYVSPTRRGLGLGMSLMKEAIMMAKELEGVEQVHLAVVTTNKSAKKLYNSLGFEIFGTEKRALKLNDSYFDEDLMVLFL</sequence>
<dbReference type="Pfam" id="PF00583">
    <property type="entry name" value="Acetyltransf_1"/>
    <property type="match status" value="1"/>
</dbReference>
<comment type="caution">
    <text evidence="4">The sequence shown here is derived from an EMBL/GenBank/DDBJ whole genome shotgun (WGS) entry which is preliminary data.</text>
</comment>
<evidence type="ECO:0000313" key="5">
    <source>
        <dbReference type="Proteomes" id="UP000659496"/>
    </source>
</evidence>
<dbReference type="PANTHER" id="PTHR43420:SF51">
    <property type="entry name" value="PEPTIDYL-LYSINE N-ACETYLTRANSFERASE YIAC"/>
    <property type="match status" value="1"/>
</dbReference>
<dbReference type="InterPro" id="IPR000182">
    <property type="entry name" value="GNAT_dom"/>
</dbReference>
<organism evidence="4 5">
    <name type="scientific">Sporosarcina gallistercoris</name>
    <dbReference type="NCBI Taxonomy" id="2762245"/>
    <lineage>
        <taxon>Bacteria</taxon>
        <taxon>Bacillati</taxon>
        <taxon>Bacillota</taxon>
        <taxon>Bacilli</taxon>
        <taxon>Bacillales</taxon>
        <taxon>Caryophanaceae</taxon>
        <taxon>Sporosarcina</taxon>
    </lineage>
</organism>
<accession>A0ABR8PNC6</accession>
<dbReference type="SUPFAM" id="SSF55729">
    <property type="entry name" value="Acyl-CoA N-acyltransferases (Nat)"/>
    <property type="match status" value="1"/>
</dbReference>
<name>A0ABR8PNC6_9BACL</name>
<feature type="domain" description="N-acetyltransferase" evidence="3">
    <location>
        <begin position="1"/>
        <end position="164"/>
    </location>
</feature>
<keyword evidence="1" id="KW-0808">Transferase</keyword>
<protein>
    <submittedName>
        <fullName evidence="4">GNAT family N-acetyltransferase</fullName>
    </submittedName>
</protein>
<evidence type="ECO:0000256" key="1">
    <source>
        <dbReference type="ARBA" id="ARBA00022679"/>
    </source>
</evidence>
<dbReference type="InterPro" id="IPR016181">
    <property type="entry name" value="Acyl_CoA_acyltransferase"/>
</dbReference>
<evidence type="ECO:0000259" key="3">
    <source>
        <dbReference type="PROSITE" id="PS51186"/>
    </source>
</evidence>
<dbReference type="Gene3D" id="3.40.630.30">
    <property type="match status" value="1"/>
</dbReference>
<dbReference type="CDD" id="cd04301">
    <property type="entry name" value="NAT_SF"/>
    <property type="match status" value="1"/>
</dbReference>